<comment type="caution">
    <text evidence="1">The sequence shown here is derived from an EMBL/GenBank/DDBJ whole genome shotgun (WGS) entry which is preliminary data.</text>
</comment>
<dbReference type="PANTHER" id="PTHR20933">
    <property type="entry name" value="F-BOX ONLY PROTEIN 33"/>
    <property type="match status" value="1"/>
</dbReference>
<dbReference type="EMBL" id="VXIV02001602">
    <property type="protein sequence ID" value="KAF6031465.1"/>
    <property type="molecule type" value="Genomic_DNA"/>
</dbReference>
<dbReference type="PANTHER" id="PTHR20933:SF4">
    <property type="entry name" value="F-BOX INVOLVED IN POLYQ PATHOGENESIS, ISOFORM A"/>
    <property type="match status" value="1"/>
</dbReference>
<evidence type="ECO:0000313" key="1">
    <source>
        <dbReference type="EMBL" id="KAF6031465.1"/>
    </source>
</evidence>
<gene>
    <name evidence="1" type="ORF">EB796_010238</name>
</gene>
<accession>A0A7J7JZX5</accession>
<name>A0A7J7JZX5_BUGNE</name>
<dbReference type="GO" id="GO:0031398">
    <property type="term" value="P:positive regulation of protein ubiquitination"/>
    <property type="evidence" value="ECO:0007669"/>
    <property type="project" value="TreeGrafter"/>
</dbReference>
<dbReference type="Gene3D" id="3.80.10.10">
    <property type="entry name" value="Ribonuclease Inhibitor"/>
    <property type="match status" value="1"/>
</dbReference>
<dbReference type="Proteomes" id="UP000593567">
    <property type="component" value="Unassembled WGS sequence"/>
</dbReference>
<keyword evidence="2" id="KW-1185">Reference proteome</keyword>
<protein>
    <submittedName>
        <fullName evidence="1">Uncharacterized protein</fullName>
    </submittedName>
</protein>
<organism evidence="1 2">
    <name type="scientific">Bugula neritina</name>
    <name type="common">Brown bryozoan</name>
    <name type="synonym">Sertularia neritina</name>
    <dbReference type="NCBI Taxonomy" id="10212"/>
    <lineage>
        <taxon>Eukaryota</taxon>
        <taxon>Metazoa</taxon>
        <taxon>Spiralia</taxon>
        <taxon>Lophotrochozoa</taxon>
        <taxon>Bryozoa</taxon>
        <taxon>Gymnolaemata</taxon>
        <taxon>Cheilostomatida</taxon>
        <taxon>Flustrina</taxon>
        <taxon>Buguloidea</taxon>
        <taxon>Bugulidae</taxon>
        <taxon>Bugula</taxon>
    </lineage>
</organism>
<dbReference type="InterPro" id="IPR032675">
    <property type="entry name" value="LRR_dom_sf"/>
</dbReference>
<proteinExistence type="predicted"/>
<sequence length="186" mass="21705">MEAVDWHKCKHMKELDISCTDLSENTIMELLTKLPSLSFLSVAHCDFFTDKVLLSMSTNNKLELLKSVDLSNTYSLSDQVIMNYIQTHGHMLHGLMLNGKSKLDEHFWLAAIPHLPNIRDKSSKFIDLMRMRCMDLRSVTLADGGYYEMFRSNFERADRQKVVRPTNRYQTSILSQLKYFNELLFN</sequence>
<evidence type="ECO:0000313" key="2">
    <source>
        <dbReference type="Proteomes" id="UP000593567"/>
    </source>
</evidence>
<dbReference type="SUPFAM" id="SSF52047">
    <property type="entry name" value="RNI-like"/>
    <property type="match status" value="1"/>
</dbReference>
<dbReference type="AlphaFoldDB" id="A0A7J7JZX5"/>
<dbReference type="OrthoDB" id="3219396at2759"/>
<reference evidence="1" key="1">
    <citation type="submission" date="2020-06" db="EMBL/GenBank/DDBJ databases">
        <title>Draft genome of Bugula neritina, a colonial animal packing powerful symbionts and potential medicines.</title>
        <authorList>
            <person name="Rayko M."/>
        </authorList>
    </citation>
    <scope>NUCLEOTIDE SEQUENCE [LARGE SCALE GENOMIC DNA]</scope>
    <source>
        <strain evidence="1">Kwan_BN1</strain>
    </source>
</reference>